<dbReference type="GeneID" id="33562817"/>
<comment type="similarity">
    <text evidence="2">Belongs to the MNN1/MNT family.</text>
</comment>
<evidence type="ECO:0000256" key="7">
    <source>
        <dbReference type="ARBA" id="ARBA00022989"/>
    </source>
</evidence>
<keyword evidence="9" id="KW-0325">Glycoprotein</keyword>
<evidence type="ECO:0000256" key="1">
    <source>
        <dbReference type="ARBA" id="ARBA00004606"/>
    </source>
</evidence>
<dbReference type="AlphaFoldDB" id="A0A1Y2GED9"/>
<dbReference type="GO" id="GO:0006493">
    <property type="term" value="P:protein O-linked glycosylation"/>
    <property type="evidence" value="ECO:0007669"/>
    <property type="project" value="TreeGrafter"/>
</dbReference>
<evidence type="ECO:0000313" key="12">
    <source>
        <dbReference type="Proteomes" id="UP000193648"/>
    </source>
</evidence>
<comment type="subcellular location">
    <subcellularLocation>
        <location evidence="1">Membrane</location>
        <topology evidence="1">Single-pass type II membrane protein</topology>
    </subcellularLocation>
</comment>
<evidence type="ECO:0000256" key="9">
    <source>
        <dbReference type="ARBA" id="ARBA00023180"/>
    </source>
</evidence>
<dbReference type="EMBL" id="MCFF01000037">
    <property type="protein sequence ID" value="ORZ08540.1"/>
    <property type="molecule type" value="Genomic_DNA"/>
</dbReference>
<proteinExistence type="inferred from homology"/>
<evidence type="ECO:0000256" key="4">
    <source>
        <dbReference type="ARBA" id="ARBA00022679"/>
    </source>
</evidence>
<sequence>MAKTRPEIDFFLKLEKRLYPWVQYGRVSSFSLHRTYKGRGIVYCAGNGQFEFVVTSIQAIRSRLKSTLPIQVFYIGDGDLSEERRKYLREMTSDIEVLDVTQFLDNDYMQLAGWSIKPFAMLASSFEEVMFVDADAYFLQDPAVLYNDPGYQATGALFFYDRTLFPDWRDGPNFIKSMLPIMSSFPPKSRMLNLLSAHEQESGVVLINKRKRFTGLLAICKMNGKWERDLYTYRVFHGDKAESFWIGMEMVQEPYTFMRTYGSAIGELRPDNDKSVCGAQLHLDHLGRPLWWNGGLYRNKNANVNRNLDFGYWMSGGGHQKHREYFTRDKETMIKVLIEEGLSSSDQLKLEPRDGDWDFQESCLAGAPVQKLTEREKTLANGYIQIDNIARADGQKLIRGERPDPKAHNWETATA</sequence>
<keyword evidence="4 11" id="KW-0808">Transferase</keyword>
<dbReference type="GO" id="GO:0005794">
    <property type="term" value="C:Golgi apparatus"/>
    <property type="evidence" value="ECO:0007669"/>
    <property type="project" value="TreeGrafter"/>
</dbReference>
<dbReference type="SUPFAM" id="SSF53448">
    <property type="entry name" value="Nucleotide-diphospho-sugar transferases"/>
    <property type="match status" value="1"/>
</dbReference>
<name>A0A1Y2GED9_9FUNG</name>
<evidence type="ECO:0000256" key="8">
    <source>
        <dbReference type="ARBA" id="ARBA00023136"/>
    </source>
</evidence>
<dbReference type="InterPro" id="IPR029044">
    <property type="entry name" value="Nucleotide-diphossugar_trans"/>
</dbReference>
<keyword evidence="6" id="KW-0735">Signal-anchor</keyword>
<dbReference type="STRING" id="64571.A0A1Y2GED9"/>
<accession>A0A1Y2GED9</accession>
<dbReference type="Proteomes" id="UP000193648">
    <property type="component" value="Unassembled WGS sequence"/>
</dbReference>
<dbReference type="OrthoDB" id="430354at2759"/>
<keyword evidence="7" id="KW-1133">Transmembrane helix</keyword>
<evidence type="ECO:0000313" key="11">
    <source>
        <dbReference type="EMBL" id="ORZ08540.1"/>
    </source>
</evidence>
<evidence type="ECO:0000256" key="10">
    <source>
        <dbReference type="SAM" id="MobiDB-lite"/>
    </source>
</evidence>
<dbReference type="RefSeq" id="XP_021878468.1">
    <property type="nucleotide sequence ID" value="XM_022020973.1"/>
</dbReference>
<keyword evidence="8" id="KW-0472">Membrane</keyword>
<evidence type="ECO:0000256" key="5">
    <source>
        <dbReference type="ARBA" id="ARBA00022692"/>
    </source>
</evidence>
<protein>
    <submittedName>
        <fullName evidence="11">Mannosyltransferase putative-domain-containing protein</fullName>
    </submittedName>
</protein>
<feature type="compositionally biased region" description="Basic and acidic residues" evidence="10">
    <location>
        <begin position="395"/>
        <end position="409"/>
    </location>
</feature>
<evidence type="ECO:0000256" key="3">
    <source>
        <dbReference type="ARBA" id="ARBA00022676"/>
    </source>
</evidence>
<dbReference type="InterPro" id="IPR022751">
    <property type="entry name" value="Alpha_mannosyltransferase"/>
</dbReference>
<dbReference type="InParanoid" id="A0A1Y2GED9"/>
<gene>
    <name evidence="11" type="ORF">BCR41DRAFT_309936</name>
</gene>
<evidence type="ECO:0000256" key="6">
    <source>
        <dbReference type="ARBA" id="ARBA00022968"/>
    </source>
</evidence>
<reference evidence="11 12" key="1">
    <citation type="submission" date="2016-07" db="EMBL/GenBank/DDBJ databases">
        <title>Pervasive Adenine N6-methylation of Active Genes in Fungi.</title>
        <authorList>
            <consortium name="DOE Joint Genome Institute"/>
            <person name="Mondo S.J."/>
            <person name="Dannebaum R.O."/>
            <person name="Kuo R.C."/>
            <person name="Labutti K."/>
            <person name="Haridas S."/>
            <person name="Kuo A."/>
            <person name="Salamov A."/>
            <person name="Ahrendt S.R."/>
            <person name="Lipzen A."/>
            <person name="Sullivan W."/>
            <person name="Andreopoulos W.B."/>
            <person name="Clum A."/>
            <person name="Lindquist E."/>
            <person name="Daum C."/>
            <person name="Ramamoorthy G.K."/>
            <person name="Gryganskyi A."/>
            <person name="Culley D."/>
            <person name="Magnuson J.K."/>
            <person name="James T.Y."/>
            <person name="O'Malley M.A."/>
            <person name="Stajich J.E."/>
            <person name="Spatafora J.W."/>
            <person name="Visel A."/>
            <person name="Grigoriev I.V."/>
        </authorList>
    </citation>
    <scope>NUCLEOTIDE SEQUENCE [LARGE SCALE GENOMIC DNA]</scope>
    <source>
        <strain evidence="11 12">NRRL 3116</strain>
    </source>
</reference>
<keyword evidence="5" id="KW-0812">Transmembrane</keyword>
<keyword evidence="3 11" id="KW-0328">Glycosyltransferase</keyword>
<evidence type="ECO:0000256" key="2">
    <source>
        <dbReference type="ARBA" id="ARBA00009105"/>
    </source>
</evidence>
<dbReference type="GO" id="GO:0016020">
    <property type="term" value="C:membrane"/>
    <property type="evidence" value="ECO:0007669"/>
    <property type="project" value="UniProtKB-SubCell"/>
</dbReference>
<keyword evidence="12" id="KW-1185">Reference proteome</keyword>
<dbReference type="Pfam" id="PF11051">
    <property type="entry name" value="Mannosyl_trans3"/>
    <property type="match status" value="1"/>
</dbReference>
<comment type="caution">
    <text evidence="11">The sequence shown here is derived from an EMBL/GenBank/DDBJ whole genome shotgun (WGS) entry which is preliminary data.</text>
</comment>
<feature type="region of interest" description="Disordered" evidence="10">
    <location>
        <begin position="395"/>
        <end position="415"/>
    </location>
</feature>
<dbReference type="Gene3D" id="3.90.550.10">
    <property type="entry name" value="Spore Coat Polysaccharide Biosynthesis Protein SpsA, Chain A"/>
    <property type="match status" value="1"/>
</dbReference>
<dbReference type="PANTHER" id="PTHR31392">
    <property type="entry name" value="ALPHA-1,3-MANNOSYLTRANSFERASE MNN1-RELATED"/>
    <property type="match status" value="1"/>
</dbReference>
<organism evidence="11 12">
    <name type="scientific">Lobosporangium transversale</name>
    <dbReference type="NCBI Taxonomy" id="64571"/>
    <lineage>
        <taxon>Eukaryota</taxon>
        <taxon>Fungi</taxon>
        <taxon>Fungi incertae sedis</taxon>
        <taxon>Mucoromycota</taxon>
        <taxon>Mortierellomycotina</taxon>
        <taxon>Mortierellomycetes</taxon>
        <taxon>Mortierellales</taxon>
        <taxon>Mortierellaceae</taxon>
        <taxon>Lobosporangium</taxon>
    </lineage>
</organism>
<dbReference type="GO" id="GO:0000033">
    <property type="term" value="F:alpha-1,3-mannosyltransferase activity"/>
    <property type="evidence" value="ECO:0007669"/>
    <property type="project" value="TreeGrafter"/>
</dbReference>
<dbReference type="PANTHER" id="PTHR31392:SF1">
    <property type="entry name" value="ALPHA-1,3-MANNOSYLTRANSFERASE MNN1-RELATED"/>
    <property type="match status" value="1"/>
</dbReference>